<name>A0A075QXR6_BRELA</name>
<gene>
    <name evidence="1" type="ORF">BRLA_c008100</name>
</gene>
<protein>
    <submittedName>
        <fullName evidence="1">YmaF family protein</fullName>
    </submittedName>
</protein>
<organism evidence="1 2">
    <name type="scientific">Brevibacillus laterosporus LMG 15441</name>
    <dbReference type="NCBI Taxonomy" id="1042163"/>
    <lineage>
        <taxon>Bacteria</taxon>
        <taxon>Bacillati</taxon>
        <taxon>Bacillota</taxon>
        <taxon>Bacilli</taxon>
        <taxon>Bacillales</taxon>
        <taxon>Paenibacillaceae</taxon>
        <taxon>Brevibacillus</taxon>
    </lineage>
</organism>
<dbReference type="InterPro" id="IPR024307">
    <property type="entry name" value="YmaF"/>
</dbReference>
<keyword evidence="2" id="KW-1185">Reference proteome</keyword>
<dbReference type="eggNOG" id="ENOG5031BSW">
    <property type="taxonomic scope" value="Bacteria"/>
</dbReference>
<dbReference type="STRING" id="1042163.BRLA_c008100"/>
<dbReference type="KEGG" id="blr:BRLA_c008100"/>
<dbReference type="RefSeq" id="WP_003335347.1">
    <property type="nucleotide sequence ID" value="NZ_CP007806.1"/>
</dbReference>
<dbReference type="Proteomes" id="UP000005850">
    <property type="component" value="Chromosome"/>
</dbReference>
<evidence type="ECO:0000313" key="1">
    <source>
        <dbReference type="EMBL" id="AIG25152.1"/>
    </source>
</evidence>
<sequence>MTKIPVAGFLFQSNDSSAEHSHGLYITSWNGMPVHRHPFSGTTSFNDGHDHQYVGVTEPAPTGVPHVHRYYTITSFNDGHSHIIEGTTGPAIELQRGGHIHYFEGYTTVNGRHPHTHHYKGATENEIP</sequence>
<reference evidence="1 2" key="1">
    <citation type="journal article" date="2011" name="J. Bacteriol.">
        <title>Genome sequence of Brevibacillus laterosporus LMG 15441, a pathogen of invertebrates.</title>
        <authorList>
            <person name="Djukic M."/>
            <person name="Poehlein A."/>
            <person name="Thurmer A."/>
            <person name="Daniel R."/>
        </authorList>
    </citation>
    <scope>NUCLEOTIDE SEQUENCE [LARGE SCALE GENOMIC DNA]</scope>
    <source>
        <strain evidence="1 2">LMG 15441</strain>
    </source>
</reference>
<dbReference type="Pfam" id="PF12788">
    <property type="entry name" value="YmaF"/>
    <property type="match status" value="1"/>
</dbReference>
<evidence type="ECO:0000313" key="2">
    <source>
        <dbReference type="Proteomes" id="UP000005850"/>
    </source>
</evidence>
<dbReference type="HOGENOM" id="CLU_137811_2_0_9"/>
<dbReference type="EMBL" id="CP007806">
    <property type="protein sequence ID" value="AIG25152.1"/>
    <property type="molecule type" value="Genomic_DNA"/>
</dbReference>
<dbReference type="AlphaFoldDB" id="A0A075QXR6"/>
<accession>A0A075QXR6</accession>
<proteinExistence type="predicted"/>